<evidence type="ECO:0000313" key="3">
    <source>
        <dbReference type="EMBL" id="SPN97297.1"/>
    </source>
</evidence>
<feature type="region of interest" description="Disordered" evidence="1">
    <location>
        <begin position="173"/>
        <end position="201"/>
    </location>
</feature>
<sequence length="287" mass="31675">MDGYLAGPPAQPPTPTPIPMFESEARDWTIVLVLTALSLSIVVLVQTLATYVSAYVAAPREATVFLDTVEFSIQENENYDRDVEKVQQLGDKVRLGRLLREIQKGSDDLREELGRLLVSEDAATLRTSARILWASKKRVLEDRARRLDQLRMRFLVVYMGVLTAGAAKSLLTTTPVKDPEKSTPPFSGAEDGSPRTPLAKVLTDPFTKRPPLRRLTTQAIGHNNDTGGPHKKGWFGVVQELQKSPKMQQRHASIEGAMKTPSPISHSSVLLHKMIAPTDDVPSEPPP</sequence>
<evidence type="ECO:0000256" key="1">
    <source>
        <dbReference type="SAM" id="MobiDB-lite"/>
    </source>
</evidence>
<comment type="caution">
    <text evidence="3">The sequence shown here is derived from an EMBL/GenBank/DDBJ whole genome shotgun (WGS) entry which is preliminary data.</text>
</comment>
<keyword evidence="2" id="KW-0472">Membrane</keyword>
<gene>
    <name evidence="3" type="ORF">DNG_00811</name>
</gene>
<evidence type="ECO:0008006" key="5">
    <source>
        <dbReference type="Google" id="ProtNLM"/>
    </source>
</evidence>
<dbReference type="EMBL" id="ONZQ02000001">
    <property type="protein sequence ID" value="SPN97297.1"/>
    <property type="molecule type" value="Genomic_DNA"/>
</dbReference>
<feature type="transmembrane region" description="Helical" evidence="2">
    <location>
        <begin position="152"/>
        <end position="171"/>
    </location>
</feature>
<keyword evidence="2" id="KW-0812">Transmembrane</keyword>
<organism evidence="3 4">
    <name type="scientific">Cephalotrichum gorgonifer</name>
    <dbReference type="NCBI Taxonomy" id="2041049"/>
    <lineage>
        <taxon>Eukaryota</taxon>
        <taxon>Fungi</taxon>
        <taxon>Dikarya</taxon>
        <taxon>Ascomycota</taxon>
        <taxon>Pezizomycotina</taxon>
        <taxon>Sordariomycetes</taxon>
        <taxon>Hypocreomycetidae</taxon>
        <taxon>Microascales</taxon>
        <taxon>Microascaceae</taxon>
        <taxon>Cephalotrichum</taxon>
    </lineage>
</organism>
<proteinExistence type="predicted"/>
<name>A0AAE8MPS0_9PEZI</name>
<dbReference type="Proteomes" id="UP001187682">
    <property type="component" value="Unassembled WGS sequence"/>
</dbReference>
<keyword evidence="4" id="KW-1185">Reference proteome</keyword>
<evidence type="ECO:0000313" key="4">
    <source>
        <dbReference type="Proteomes" id="UP001187682"/>
    </source>
</evidence>
<accession>A0AAE8MPS0</accession>
<feature type="transmembrane region" description="Helical" evidence="2">
    <location>
        <begin position="28"/>
        <end position="52"/>
    </location>
</feature>
<protein>
    <recommendedName>
        <fullName evidence="5">Transmembrane protein</fullName>
    </recommendedName>
</protein>
<evidence type="ECO:0000256" key="2">
    <source>
        <dbReference type="SAM" id="Phobius"/>
    </source>
</evidence>
<dbReference type="AlphaFoldDB" id="A0AAE8MPS0"/>
<keyword evidence="2" id="KW-1133">Transmembrane helix</keyword>
<reference evidence="3" key="1">
    <citation type="submission" date="2018-03" db="EMBL/GenBank/DDBJ databases">
        <authorList>
            <person name="Guldener U."/>
        </authorList>
    </citation>
    <scope>NUCLEOTIDE SEQUENCE</scope>
</reference>